<evidence type="ECO:0000313" key="6">
    <source>
        <dbReference type="Proteomes" id="UP000094296"/>
    </source>
</evidence>
<organism evidence="5 6">
    <name type="scientific">Desulfuribacillus alkaliarsenatis</name>
    <dbReference type="NCBI Taxonomy" id="766136"/>
    <lineage>
        <taxon>Bacteria</taxon>
        <taxon>Bacillati</taxon>
        <taxon>Bacillota</taxon>
        <taxon>Desulfuribacillia</taxon>
        <taxon>Desulfuribacillales</taxon>
        <taxon>Desulfuribacillaceae</taxon>
        <taxon>Desulfuribacillus</taxon>
    </lineage>
</organism>
<protein>
    <recommendedName>
        <fullName evidence="3">NAD(P)H dehydrogenase subunit J</fullName>
    </recommendedName>
</protein>
<name>A0A1E5G1S5_9FIRM</name>
<dbReference type="AlphaFoldDB" id="A0A1E5G1S5"/>
<evidence type="ECO:0000256" key="2">
    <source>
        <dbReference type="ARBA" id="ARBA00022448"/>
    </source>
</evidence>
<comment type="similarity">
    <text evidence="1">Belongs to the complex I 30 kDa subunit family.</text>
</comment>
<dbReference type="Pfam" id="PF00329">
    <property type="entry name" value="Complex1_30kDa"/>
    <property type="match status" value="1"/>
</dbReference>
<dbReference type="Gene3D" id="3.30.460.80">
    <property type="entry name" value="NADH:ubiquinone oxidoreductase, 30kDa subunit"/>
    <property type="match status" value="1"/>
</dbReference>
<feature type="domain" description="NADH:ubiquinone oxidoreductase 30kDa subunit" evidence="4">
    <location>
        <begin position="38"/>
        <end position="156"/>
    </location>
</feature>
<reference evidence="5 6" key="1">
    <citation type="submission" date="2016-09" db="EMBL/GenBank/DDBJ databases">
        <title>Draft genome sequence for the type strain of Desulfuribacillus alkaliarsenatis AHT28, an obligately anaerobic, sulfidogenic bacterium isolated from Russian soda lake sediments.</title>
        <authorList>
            <person name="Abin C.A."/>
            <person name="Hollibaugh J.T."/>
        </authorList>
    </citation>
    <scope>NUCLEOTIDE SEQUENCE [LARGE SCALE GENOMIC DNA]</scope>
    <source>
        <strain evidence="5 6">AHT28</strain>
    </source>
</reference>
<dbReference type="InterPro" id="IPR001268">
    <property type="entry name" value="NADH_UbQ_OxRdtase_30kDa_su"/>
</dbReference>
<dbReference type="InterPro" id="IPR010218">
    <property type="entry name" value="NADH_DH_suC"/>
</dbReference>
<dbReference type="PANTHER" id="PTHR10884:SF14">
    <property type="entry name" value="NADH DEHYDROGENASE [UBIQUINONE] IRON-SULFUR PROTEIN 3, MITOCHONDRIAL"/>
    <property type="match status" value="1"/>
</dbReference>
<evidence type="ECO:0000256" key="1">
    <source>
        <dbReference type="ARBA" id="ARBA00007569"/>
    </source>
</evidence>
<dbReference type="PANTHER" id="PTHR10884">
    <property type="entry name" value="NADH DEHYDROGENASE UBIQUINONE IRON-SULFUR PROTEIN 3"/>
    <property type="match status" value="1"/>
</dbReference>
<evidence type="ECO:0000259" key="4">
    <source>
        <dbReference type="Pfam" id="PF00329"/>
    </source>
</evidence>
<gene>
    <name evidence="5" type="ORF">BHF68_06875</name>
</gene>
<dbReference type="GO" id="GO:0008137">
    <property type="term" value="F:NADH dehydrogenase (ubiquinone) activity"/>
    <property type="evidence" value="ECO:0007669"/>
    <property type="project" value="InterPro"/>
</dbReference>
<keyword evidence="2" id="KW-0813">Transport</keyword>
<dbReference type="NCBIfam" id="TIGR01961">
    <property type="entry name" value="NuoC_fam"/>
    <property type="match status" value="1"/>
</dbReference>
<keyword evidence="6" id="KW-1185">Reference proteome</keyword>
<evidence type="ECO:0000313" key="5">
    <source>
        <dbReference type="EMBL" id="OEF96782.1"/>
    </source>
</evidence>
<dbReference type="EMBL" id="MIJE01000030">
    <property type="protein sequence ID" value="OEF96782.1"/>
    <property type="molecule type" value="Genomic_DNA"/>
</dbReference>
<comment type="caution">
    <text evidence="5">The sequence shown here is derived from an EMBL/GenBank/DDBJ whole genome shotgun (WGS) entry which is preliminary data.</text>
</comment>
<dbReference type="InterPro" id="IPR037232">
    <property type="entry name" value="NADH_quin_OxRdtase_su_C/D-like"/>
</dbReference>
<dbReference type="OrthoDB" id="9803286at2"/>
<dbReference type="GO" id="GO:0016651">
    <property type="term" value="F:oxidoreductase activity, acting on NAD(P)H"/>
    <property type="evidence" value="ECO:0007669"/>
    <property type="project" value="InterPro"/>
</dbReference>
<proteinExistence type="inferred from homology"/>
<evidence type="ECO:0000256" key="3">
    <source>
        <dbReference type="ARBA" id="ARBA00031773"/>
    </source>
</evidence>
<accession>A0A1E5G1S5</accession>
<sequence length="162" mass="18997">MDQNKLLEQIVDSFISTNGPDSIIESKLNYDCPYIVIDNQSWNRMTALLLRDDEALQFEYLSCVSGVDYPEEQMMEVVYMLYSITLNQNAVIKVRIPRDNPRIMSVKELWNSADYHEREAYDLLGIHFEGHPNLTRILLEDDWEGYPLRKDYEVDKAKLGLE</sequence>
<dbReference type="SUPFAM" id="SSF143243">
    <property type="entry name" value="Nqo5-like"/>
    <property type="match status" value="1"/>
</dbReference>
<dbReference type="Proteomes" id="UP000094296">
    <property type="component" value="Unassembled WGS sequence"/>
</dbReference>
<dbReference type="STRING" id="766136.BHF68_06875"/>
<dbReference type="RefSeq" id="WP_069643365.1">
    <property type="nucleotide sequence ID" value="NZ_MIJE01000030.1"/>
</dbReference>